<dbReference type="GO" id="GO:0020037">
    <property type="term" value="F:heme binding"/>
    <property type="evidence" value="ECO:0007669"/>
    <property type="project" value="InterPro"/>
</dbReference>
<organism evidence="7 8">
    <name type="scientific">Thalassolituus pacificus</name>
    <dbReference type="NCBI Taxonomy" id="2975440"/>
    <lineage>
        <taxon>Bacteria</taxon>
        <taxon>Pseudomonadati</taxon>
        <taxon>Pseudomonadota</taxon>
        <taxon>Gammaproteobacteria</taxon>
        <taxon>Oceanospirillales</taxon>
        <taxon>Oceanospirillaceae</taxon>
        <taxon>Thalassolituus</taxon>
    </lineage>
</organism>
<evidence type="ECO:0000256" key="1">
    <source>
        <dbReference type="ARBA" id="ARBA00022617"/>
    </source>
</evidence>
<gene>
    <name evidence="7" type="ORF">NYR02_09145</name>
</gene>
<dbReference type="RefSeq" id="WP_260976056.1">
    <property type="nucleotide sequence ID" value="NZ_JAOANI010000015.1"/>
</dbReference>
<reference evidence="7" key="1">
    <citation type="journal article" date="2022" name="Front. Microbiol.">
        <title>Genome-based taxonomic rearrangement of Oceanobacter-related bacteria including the description of Thalassolituus hydrocarbonoclasticus sp. nov. and Thalassolituus pacificus sp. nov. and emended description of the genus Thalassolituus.</title>
        <authorList>
            <person name="Dong C."/>
            <person name="Wei L."/>
            <person name="Wang J."/>
            <person name="Lai Q."/>
            <person name="Huang Z."/>
            <person name="Shao Z."/>
        </authorList>
    </citation>
    <scope>NUCLEOTIDE SEQUENCE</scope>
    <source>
        <strain evidence="7">59MF3M-4</strain>
    </source>
</reference>
<name>A0A9X2WEZ5_9GAMM</name>
<accession>A0A9X2WEZ5</accession>
<dbReference type="Proteomes" id="UP001147830">
    <property type="component" value="Unassembled WGS sequence"/>
</dbReference>
<evidence type="ECO:0000259" key="6">
    <source>
        <dbReference type="PROSITE" id="PS51007"/>
    </source>
</evidence>
<protein>
    <submittedName>
        <fullName evidence="7">DUF1924 domain-containing protein</fullName>
    </submittedName>
</protein>
<keyword evidence="1 4" id="KW-0349">Heme</keyword>
<reference evidence="7" key="2">
    <citation type="submission" date="2022-08" db="EMBL/GenBank/DDBJ databases">
        <authorList>
            <person name="Dong C."/>
        </authorList>
    </citation>
    <scope>NUCLEOTIDE SEQUENCE</scope>
    <source>
        <strain evidence="7">59MF3M-4</strain>
    </source>
</reference>
<proteinExistence type="predicted"/>
<feature type="domain" description="Cytochrome c" evidence="6">
    <location>
        <begin position="43"/>
        <end position="131"/>
    </location>
</feature>
<evidence type="ECO:0000256" key="2">
    <source>
        <dbReference type="ARBA" id="ARBA00022723"/>
    </source>
</evidence>
<dbReference type="InterPro" id="IPR036909">
    <property type="entry name" value="Cyt_c-like_dom_sf"/>
</dbReference>
<dbReference type="EMBL" id="JAOANI010000015">
    <property type="protein sequence ID" value="MCT7359184.1"/>
    <property type="molecule type" value="Genomic_DNA"/>
</dbReference>
<evidence type="ECO:0000256" key="3">
    <source>
        <dbReference type="ARBA" id="ARBA00023004"/>
    </source>
</evidence>
<comment type="caution">
    <text evidence="7">The sequence shown here is derived from an EMBL/GenBank/DDBJ whole genome shotgun (WGS) entry which is preliminary data.</text>
</comment>
<keyword evidence="2 4" id="KW-0479">Metal-binding</keyword>
<dbReference type="SUPFAM" id="SSF46626">
    <property type="entry name" value="Cytochrome c"/>
    <property type="match status" value="1"/>
</dbReference>
<keyword evidence="5" id="KW-0732">Signal</keyword>
<dbReference type="Pfam" id="PF09086">
    <property type="entry name" value="DUF1924"/>
    <property type="match status" value="1"/>
</dbReference>
<feature type="signal peptide" evidence="5">
    <location>
        <begin position="1"/>
        <end position="26"/>
    </location>
</feature>
<evidence type="ECO:0000256" key="5">
    <source>
        <dbReference type="SAM" id="SignalP"/>
    </source>
</evidence>
<dbReference type="InterPro" id="IPR009056">
    <property type="entry name" value="Cyt_c-like_dom"/>
</dbReference>
<keyword evidence="8" id="KW-1185">Reference proteome</keyword>
<dbReference type="Gene3D" id="1.10.760.10">
    <property type="entry name" value="Cytochrome c-like domain"/>
    <property type="match status" value="1"/>
</dbReference>
<dbReference type="GO" id="GO:0009055">
    <property type="term" value="F:electron transfer activity"/>
    <property type="evidence" value="ECO:0007669"/>
    <property type="project" value="InterPro"/>
</dbReference>
<evidence type="ECO:0000313" key="8">
    <source>
        <dbReference type="Proteomes" id="UP001147830"/>
    </source>
</evidence>
<dbReference type="GO" id="GO:0046872">
    <property type="term" value="F:metal ion binding"/>
    <property type="evidence" value="ECO:0007669"/>
    <property type="project" value="UniProtKB-KW"/>
</dbReference>
<evidence type="ECO:0000256" key="4">
    <source>
        <dbReference type="PROSITE-ProRule" id="PRU00433"/>
    </source>
</evidence>
<keyword evidence="3 4" id="KW-0408">Iron</keyword>
<sequence>MNNLTRRALSAALFTLSLLATSLSYADASVQLQALQAGGAGPFSAAAGEALWLQDNNGRSCASCHGRDPAQPGKHQKTGKLIEPMTVHANPERFTDAAKTEKWFLRNCRWTLGRECSAQEKGDVITWLSQP</sequence>
<feature type="chain" id="PRO_5040848702" evidence="5">
    <location>
        <begin position="27"/>
        <end position="131"/>
    </location>
</feature>
<dbReference type="InterPro" id="IPR015170">
    <property type="entry name" value="DUF1924_SHP"/>
</dbReference>
<dbReference type="AlphaFoldDB" id="A0A9X2WEZ5"/>
<dbReference type="PROSITE" id="PS51007">
    <property type="entry name" value="CYTC"/>
    <property type="match status" value="1"/>
</dbReference>
<evidence type="ECO:0000313" key="7">
    <source>
        <dbReference type="EMBL" id="MCT7359184.1"/>
    </source>
</evidence>